<dbReference type="EMBL" id="JABTTQ020000009">
    <property type="protein sequence ID" value="KAK6149774.1"/>
    <property type="molecule type" value="Genomic_DNA"/>
</dbReference>
<keyword evidence="9" id="KW-1208">Phospholipid metabolism</keyword>
<evidence type="ECO:0000256" key="10">
    <source>
        <dbReference type="RuleBase" id="RU003750"/>
    </source>
</evidence>
<dbReference type="InterPro" id="IPR050324">
    <property type="entry name" value="CDP-alcohol_PTase-I"/>
</dbReference>
<evidence type="ECO:0000256" key="3">
    <source>
        <dbReference type="ARBA" id="ARBA00022679"/>
    </source>
</evidence>
<keyword evidence="4" id="KW-0812">Transmembrane</keyword>
<evidence type="ECO:0008006" key="13">
    <source>
        <dbReference type="Google" id="ProtNLM"/>
    </source>
</evidence>
<evidence type="ECO:0000313" key="11">
    <source>
        <dbReference type="EMBL" id="KAK6149774.1"/>
    </source>
</evidence>
<keyword evidence="2" id="KW-0444">Lipid biosynthesis</keyword>
<comment type="subcellular location">
    <subcellularLocation>
        <location evidence="1">Membrane</location>
        <topology evidence="1">Multi-pass membrane protein</topology>
    </subcellularLocation>
</comment>
<dbReference type="InterPro" id="IPR048254">
    <property type="entry name" value="CDP_ALCOHOL_P_TRANSF_CS"/>
</dbReference>
<evidence type="ECO:0000256" key="8">
    <source>
        <dbReference type="ARBA" id="ARBA00023209"/>
    </source>
</evidence>
<keyword evidence="6" id="KW-0443">Lipid metabolism</keyword>
<dbReference type="PROSITE" id="PS00379">
    <property type="entry name" value="CDP_ALCOHOL_P_TRANSF"/>
    <property type="match status" value="1"/>
</dbReference>
<evidence type="ECO:0000256" key="9">
    <source>
        <dbReference type="ARBA" id="ARBA00023264"/>
    </source>
</evidence>
<sequence>MAIFRSLKTLISQSLRKNSSSAPSRAFFSLSVSSPSSIPTPFLLSSNNYIRRHFLFPSRFLSPVGGPLFLSNPPWKLSQSATPLLLQSDVVLNFLKLRGLNLLHRRAFPYNLGYDAPRLLHEGAEKEPRNGAEVDASVGDGGISDSYLNLPNFISFARLLSGPLLGWMIVHDMYSSAFIGLAVSGASDWLDGYVARKMRINSVVGSYLDPLADKVLIGCVALAMVDKDILHPGLVALVVLRDVALVGGAVYKRASSLDGEWNSWRDFFNLNGAHAQKVEPLLISKVNTVFQLALVAAALLQPGFGNEETQLYINYLSWLVASTTVASTAAYGVQHWRNGAALMKNSKFRT</sequence>
<dbReference type="InterPro" id="IPR043130">
    <property type="entry name" value="CDP-OH_PTrfase_TM_dom"/>
</dbReference>
<dbReference type="Proteomes" id="UP001318860">
    <property type="component" value="Unassembled WGS sequence"/>
</dbReference>
<comment type="caution">
    <text evidence="11">The sequence shown here is derived from an EMBL/GenBank/DDBJ whole genome shotgun (WGS) entry which is preliminary data.</text>
</comment>
<organism evidence="11 12">
    <name type="scientific">Rehmannia glutinosa</name>
    <name type="common">Chinese foxglove</name>
    <dbReference type="NCBI Taxonomy" id="99300"/>
    <lineage>
        <taxon>Eukaryota</taxon>
        <taxon>Viridiplantae</taxon>
        <taxon>Streptophyta</taxon>
        <taxon>Embryophyta</taxon>
        <taxon>Tracheophyta</taxon>
        <taxon>Spermatophyta</taxon>
        <taxon>Magnoliopsida</taxon>
        <taxon>eudicotyledons</taxon>
        <taxon>Gunneridae</taxon>
        <taxon>Pentapetalae</taxon>
        <taxon>asterids</taxon>
        <taxon>lamiids</taxon>
        <taxon>Lamiales</taxon>
        <taxon>Orobanchaceae</taxon>
        <taxon>Rehmannieae</taxon>
        <taxon>Rehmannia</taxon>
    </lineage>
</organism>
<reference evidence="11 12" key="1">
    <citation type="journal article" date="2021" name="Comput. Struct. Biotechnol. J.">
        <title>De novo genome assembly of the potent medicinal plant Rehmannia glutinosa using nanopore technology.</title>
        <authorList>
            <person name="Ma L."/>
            <person name="Dong C."/>
            <person name="Song C."/>
            <person name="Wang X."/>
            <person name="Zheng X."/>
            <person name="Niu Y."/>
            <person name="Chen S."/>
            <person name="Feng W."/>
        </authorList>
    </citation>
    <scope>NUCLEOTIDE SEQUENCE [LARGE SCALE GENOMIC DNA]</scope>
    <source>
        <strain evidence="11">DH-2019</strain>
    </source>
</reference>
<comment type="similarity">
    <text evidence="10">Belongs to the CDP-alcohol phosphatidyltransferase class-I family.</text>
</comment>
<dbReference type="Pfam" id="PF01066">
    <property type="entry name" value="CDP-OH_P_transf"/>
    <property type="match status" value="1"/>
</dbReference>
<protein>
    <recommendedName>
        <fullName evidence="13">Cardiolipin synthase</fullName>
    </recommendedName>
</protein>
<dbReference type="Gene3D" id="1.20.120.1760">
    <property type="match status" value="1"/>
</dbReference>
<keyword evidence="7" id="KW-0472">Membrane</keyword>
<evidence type="ECO:0000256" key="1">
    <source>
        <dbReference type="ARBA" id="ARBA00004141"/>
    </source>
</evidence>
<keyword evidence="5" id="KW-1133">Transmembrane helix</keyword>
<evidence type="ECO:0000256" key="5">
    <source>
        <dbReference type="ARBA" id="ARBA00022989"/>
    </source>
</evidence>
<name>A0ABR0WTZ8_REHGL</name>
<keyword evidence="3 10" id="KW-0808">Transferase</keyword>
<evidence type="ECO:0000313" key="12">
    <source>
        <dbReference type="Proteomes" id="UP001318860"/>
    </source>
</evidence>
<gene>
    <name evidence="11" type="ORF">DH2020_017299</name>
</gene>
<evidence type="ECO:0000256" key="6">
    <source>
        <dbReference type="ARBA" id="ARBA00023098"/>
    </source>
</evidence>
<evidence type="ECO:0000256" key="2">
    <source>
        <dbReference type="ARBA" id="ARBA00022516"/>
    </source>
</evidence>
<dbReference type="PANTHER" id="PTHR14269:SF60">
    <property type="entry name" value="CARDIOLIPIN SYNTHASE (CMP-FORMING)"/>
    <property type="match status" value="1"/>
</dbReference>
<dbReference type="PANTHER" id="PTHR14269">
    <property type="entry name" value="CDP-DIACYLGLYCEROL--GLYCEROL-3-PHOSPHATE 3-PHOSPHATIDYLTRANSFERASE-RELATED"/>
    <property type="match status" value="1"/>
</dbReference>
<keyword evidence="12" id="KW-1185">Reference proteome</keyword>
<keyword evidence="8" id="KW-0594">Phospholipid biosynthesis</keyword>
<dbReference type="InterPro" id="IPR000462">
    <property type="entry name" value="CDP-OH_P_trans"/>
</dbReference>
<proteinExistence type="inferred from homology"/>
<evidence type="ECO:0000256" key="7">
    <source>
        <dbReference type="ARBA" id="ARBA00023136"/>
    </source>
</evidence>
<accession>A0ABR0WTZ8</accession>
<evidence type="ECO:0000256" key="4">
    <source>
        <dbReference type="ARBA" id="ARBA00022692"/>
    </source>
</evidence>